<proteinExistence type="predicted"/>
<gene>
    <name evidence="1" type="ORF">QTL97_17850</name>
</gene>
<evidence type="ECO:0000313" key="1">
    <source>
        <dbReference type="EMBL" id="MDW0118791.1"/>
    </source>
</evidence>
<accession>A0AAW9AGI1</accession>
<reference evidence="1 2" key="1">
    <citation type="submission" date="2023-06" db="EMBL/GenBank/DDBJ databases">
        <title>Sporosarcina sp. nov., isolated from Korean traditional fermented seafood 'Jeotgal'.</title>
        <authorList>
            <person name="Yang A.I."/>
            <person name="Shin N.-R."/>
        </authorList>
    </citation>
    <scope>NUCLEOTIDE SEQUENCE [LARGE SCALE GENOMIC DNA]</scope>
    <source>
        <strain evidence="1 2">KCTC43456</strain>
    </source>
</reference>
<dbReference type="RefSeq" id="WP_317941374.1">
    <property type="nucleotide sequence ID" value="NZ_JAUBDJ010000018.1"/>
</dbReference>
<sequence length="292" mass="34461">MIVHSVVLEEQASYIKHDKLFKELIHTFFEEFLEVFFPDAHKEIDFSSIQPISEEVHSDLIKGNTRRLDIVIETKLKKEDAVVIVHVEPQNSKQEDFNSRMFQYYSLLYNTYRKPILPIAVFSYPQDWEKREFMISFSSFEVLRFQYKTLHLKKKNWREFVHSNNPAAAALLSKMGYDEKEKVSVKLEFLRMMANMELDEARQRLLYGFFETYLKLTEEEEEQLMGEIKQSPEAEKLLELPVSYEERGIRKGIEQGVVKVAKEMLRKGMEIELIVELTGLSSEAIKELSKKI</sequence>
<protein>
    <submittedName>
        <fullName evidence="1">Transposase</fullName>
    </submittedName>
</protein>
<dbReference type="AlphaFoldDB" id="A0AAW9AGI1"/>
<organism evidence="1 2">
    <name type="scientific">Sporosarcina thermotolerans</name>
    <dbReference type="NCBI Taxonomy" id="633404"/>
    <lineage>
        <taxon>Bacteria</taxon>
        <taxon>Bacillati</taxon>
        <taxon>Bacillota</taxon>
        <taxon>Bacilli</taxon>
        <taxon>Bacillales</taxon>
        <taxon>Caryophanaceae</taxon>
        <taxon>Sporosarcina</taxon>
    </lineage>
</organism>
<dbReference type="Proteomes" id="UP001271648">
    <property type="component" value="Unassembled WGS sequence"/>
</dbReference>
<evidence type="ECO:0000313" key="2">
    <source>
        <dbReference type="Proteomes" id="UP001271648"/>
    </source>
</evidence>
<name>A0AAW9AGI1_9BACL</name>
<keyword evidence="2" id="KW-1185">Reference proteome</keyword>
<dbReference type="PANTHER" id="PTHR35586">
    <property type="entry name" value="SLL1691 PROTEIN"/>
    <property type="match status" value="1"/>
</dbReference>
<dbReference type="EMBL" id="JAUBDJ010000018">
    <property type="protein sequence ID" value="MDW0118791.1"/>
    <property type="molecule type" value="Genomic_DNA"/>
</dbReference>
<dbReference type="PANTHER" id="PTHR35586:SF1">
    <property type="entry name" value="SLL1691 PROTEIN"/>
    <property type="match status" value="1"/>
</dbReference>
<comment type="caution">
    <text evidence="1">The sequence shown here is derived from an EMBL/GenBank/DDBJ whole genome shotgun (WGS) entry which is preliminary data.</text>
</comment>